<protein>
    <submittedName>
        <fullName evidence="3">Alpha/beta hydrolase</fullName>
    </submittedName>
</protein>
<dbReference type="InterPro" id="IPR013094">
    <property type="entry name" value="AB_hydrolase_3"/>
</dbReference>
<dbReference type="Proteomes" id="UP000596063">
    <property type="component" value="Chromosome"/>
</dbReference>
<dbReference type="SUPFAM" id="SSF53474">
    <property type="entry name" value="alpha/beta-Hydrolases"/>
    <property type="match status" value="1"/>
</dbReference>
<gene>
    <name evidence="3" type="ORF">I6N98_06395</name>
</gene>
<feature type="domain" description="Alpha/beta hydrolase fold-3" evidence="2">
    <location>
        <begin position="85"/>
        <end position="287"/>
    </location>
</feature>
<dbReference type="GO" id="GO:0004806">
    <property type="term" value="F:triacylglycerol lipase activity"/>
    <property type="evidence" value="ECO:0007669"/>
    <property type="project" value="TreeGrafter"/>
</dbReference>
<evidence type="ECO:0000313" key="3">
    <source>
        <dbReference type="EMBL" id="QQD19475.1"/>
    </source>
</evidence>
<name>A0A7T4USJ4_9GAMM</name>
<feature type="region of interest" description="Disordered" evidence="1">
    <location>
        <begin position="310"/>
        <end position="332"/>
    </location>
</feature>
<dbReference type="PANTHER" id="PTHR23025">
    <property type="entry name" value="TRIACYLGLYCEROL LIPASE"/>
    <property type="match status" value="1"/>
</dbReference>
<evidence type="ECO:0000313" key="4">
    <source>
        <dbReference type="Proteomes" id="UP000596063"/>
    </source>
</evidence>
<dbReference type="RefSeq" id="WP_198570959.1">
    <property type="nucleotide sequence ID" value="NZ_CP066167.1"/>
</dbReference>
<dbReference type="Gene3D" id="3.40.50.1820">
    <property type="entry name" value="alpha/beta hydrolase"/>
    <property type="match status" value="1"/>
</dbReference>
<dbReference type="EMBL" id="CP066167">
    <property type="protein sequence ID" value="QQD19475.1"/>
    <property type="molecule type" value="Genomic_DNA"/>
</dbReference>
<accession>A0A7T4USJ4</accession>
<dbReference type="GO" id="GO:0005829">
    <property type="term" value="C:cytosol"/>
    <property type="evidence" value="ECO:0007669"/>
    <property type="project" value="TreeGrafter"/>
</dbReference>
<proteinExistence type="predicted"/>
<keyword evidence="4" id="KW-1185">Reference proteome</keyword>
<evidence type="ECO:0000256" key="1">
    <source>
        <dbReference type="SAM" id="MobiDB-lite"/>
    </source>
</evidence>
<dbReference type="KEGG" id="snan:I6N98_06395"/>
<reference evidence="3 4" key="1">
    <citation type="submission" date="2020-12" db="EMBL/GenBank/DDBJ databases">
        <authorList>
            <person name="Shan Y."/>
        </authorList>
    </citation>
    <scope>NUCLEOTIDE SEQUENCE [LARGE SCALE GENOMIC DNA]</scope>
    <source>
        <strain evidence="4">csc3.9</strain>
    </source>
</reference>
<dbReference type="PANTHER" id="PTHR23025:SF3">
    <property type="entry name" value="HORMONE-SENSITIVE LIPASE"/>
    <property type="match status" value="1"/>
</dbReference>
<dbReference type="AlphaFoldDB" id="A0A7T4USJ4"/>
<sequence length="332" mass="36411">MGIEYRDIPIGLRSRALLTLMRLVAPPMMMQMASSSPAVLAKLQKRVRTLPWPDVPGIAIAEQNLNDIPGHVLGDLSDTSKPVALWLHGGAFLLPASNMHLSTCAQYCKSLGIAAFMPDYRLIPEHPYPAGLDDCEQAYHALLELGFAPEKVVLIGDSAGGNLIFGLMRRIRKNHIPMPACAIAISPLAELGRAYYPPTLYMRRLRDPLLPLAALPKLAEAYCGETDGSHPELSPLYMKLVGLPPVFILASSNEILMDDAVHLAERCIESGVETECHVWPRLPHAFPLFERIFPEARQALDEMVEFTQRHLPGTKPSTKPVAGELHGKPAAS</sequence>
<dbReference type="GO" id="GO:0019433">
    <property type="term" value="P:triglyceride catabolic process"/>
    <property type="evidence" value="ECO:0007669"/>
    <property type="project" value="TreeGrafter"/>
</dbReference>
<dbReference type="Pfam" id="PF07859">
    <property type="entry name" value="Abhydrolase_3"/>
    <property type="match status" value="1"/>
</dbReference>
<dbReference type="InterPro" id="IPR029058">
    <property type="entry name" value="AB_hydrolase_fold"/>
</dbReference>
<organism evidence="3 4">
    <name type="scientific">Spongiibacter nanhainus</name>
    <dbReference type="NCBI Taxonomy" id="2794344"/>
    <lineage>
        <taxon>Bacteria</taxon>
        <taxon>Pseudomonadati</taxon>
        <taxon>Pseudomonadota</taxon>
        <taxon>Gammaproteobacteria</taxon>
        <taxon>Cellvibrionales</taxon>
        <taxon>Spongiibacteraceae</taxon>
        <taxon>Spongiibacter</taxon>
    </lineage>
</organism>
<evidence type="ECO:0000259" key="2">
    <source>
        <dbReference type="Pfam" id="PF07859"/>
    </source>
</evidence>
<dbReference type="GO" id="GO:0004771">
    <property type="term" value="F:sterol ester esterase activity"/>
    <property type="evidence" value="ECO:0007669"/>
    <property type="project" value="TreeGrafter"/>
</dbReference>
<keyword evidence="3" id="KW-0378">Hydrolase</keyword>